<evidence type="ECO:0000313" key="1">
    <source>
        <dbReference type="EMBL" id="TGC11167.1"/>
    </source>
</evidence>
<sequence>MFRDEFEKILFSDDHRVYVNKSISPEATIRISGEVGFNMTGLSKEDIHQMDPVTIGIEV</sequence>
<protein>
    <submittedName>
        <fullName evidence="1">Uncharacterized protein</fullName>
    </submittedName>
</protein>
<dbReference type="OrthoDB" id="142103at2157"/>
<dbReference type="Proteomes" id="UP000297295">
    <property type="component" value="Unassembled WGS sequence"/>
</dbReference>
<dbReference type="RefSeq" id="WP_135388872.1">
    <property type="nucleotide sequence ID" value="NZ_PGGK01000002.1"/>
</dbReference>
<dbReference type="AlphaFoldDB" id="A0A4E0QD46"/>
<dbReference type="EMBL" id="PGGK01000002">
    <property type="protein sequence ID" value="TGC11167.1"/>
    <property type="molecule type" value="Genomic_DNA"/>
</dbReference>
<comment type="caution">
    <text evidence="1">The sequence shown here is derived from an EMBL/GenBank/DDBJ whole genome shotgun (WGS) entry which is preliminary data.</text>
</comment>
<keyword evidence="2" id="KW-1185">Reference proteome</keyword>
<evidence type="ECO:0000313" key="2">
    <source>
        <dbReference type="Proteomes" id="UP000297295"/>
    </source>
</evidence>
<proteinExistence type="predicted"/>
<organism evidence="1 2">
    <name type="scientific">Methanolobus halotolerans</name>
    <dbReference type="NCBI Taxonomy" id="2052935"/>
    <lineage>
        <taxon>Archaea</taxon>
        <taxon>Methanobacteriati</taxon>
        <taxon>Methanobacteriota</taxon>
        <taxon>Stenosarchaea group</taxon>
        <taxon>Methanomicrobia</taxon>
        <taxon>Methanosarcinales</taxon>
        <taxon>Methanosarcinaceae</taxon>
        <taxon>Methanolobus</taxon>
    </lineage>
</organism>
<gene>
    <name evidence="1" type="ORF">CUN85_03235</name>
</gene>
<name>A0A4E0QD46_9EURY</name>
<accession>A0A4E0QD46</accession>
<reference evidence="1 2" key="1">
    <citation type="submission" date="2017-11" db="EMBL/GenBank/DDBJ databases">
        <title>Isolation and Characterization of Methanogenic Archaea from Saline Meromictic Lake at Siberia.</title>
        <authorList>
            <person name="Shen Y."/>
            <person name="Huang H.-H."/>
            <person name="Lai M.-C."/>
            <person name="Chen S.-C."/>
        </authorList>
    </citation>
    <scope>NUCLEOTIDE SEQUENCE [LARGE SCALE GENOMIC DNA]</scope>
    <source>
        <strain evidence="1 2">SY-01</strain>
    </source>
</reference>